<reference evidence="8 9" key="1">
    <citation type="submission" date="2015-10" db="EMBL/GenBank/DDBJ databases">
        <title>Draft Genome Sequence of Chlorobium limicola strain Frasassi Growing under Artificial Lighting in the Frasassi Cave System.</title>
        <authorList>
            <person name="Mansor M."/>
            <person name="Macalady J."/>
        </authorList>
    </citation>
    <scope>NUCLEOTIDE SEQUENCE [LARGE SCALE GENOMIC DNA]</scope>
    <source>
        <strain evidence="8 9">Frasassi</strain>
    </source>
</reference>
<protein>
    <submittedName>
        <fullName evidence="8">Biopolymer transporter ExbD</fullName>
    </submittedName>
</protein>
<evidence type="ECO:0000313" key="9">
    <source>
        <dbReference type="Proteomes" id="UP000053937"/>
    </source>
</evidence>
<keyword evidence="6" id="KW-0472">Membrane</keyword>
<evidence type="ECO:0000256" key="2">
    <source>
        <dbReference type="ARBA" id="ARBA00005811"/>
    </source>
</evidence>
<evidence type="ECO:0000256" key="6">
    <source>
        <dbReference type="ARBA" id="ARBA00023136"/>
    </source>
</evidence>
<dbReference type="OrthoDB" id="9793581at2"/>
<evidence type="ECO:0000313" key="8">
    <source>
        <dbReference type="EMBL" id="KUL32262.1"/>
    </source>
</evidence>
<keyword evidence="7" id="KW-0653">Protein transport</keyword>
<dbReference type="GO" id="GO:0015031">
    <property type="term" value="P:protein transport"/>
    <property type="evidence" value="ECO:0007669"/>
    <property type="project" value="UniProtKB-KW"/>
</dbReference>
<evidence type="ECO:0000256" key="1">
    <source>
        <dbReference type="ARBA" id="ARBA00004162"/>
    </source>
</evidence>
<proteinExistence type="inferred from homology"/>
<organism evidence="8 9">
    <name type="scientific">Chlorobium limicola</name>
    <dbReference type="NCBI Taxonomy" id="1092"/>
    <lineage>
        <taxon>Bacteria</taxon>
        <taxon>Pseudomonadati</taxon>
        <taxon>Chlorobiota</taxon>
        <taxon>Chlorobiia</taxon>
        <taxon>Chlorobiales</taxon>
        <taxon>Chlorobiaceae</taxon>
        <taxon>Chlorobium/Pelodictyon group</taxon>
        <taxon>Chlorobium</taxon>
    </lineage>
</organism>
<name>A0A117MRT0_CHLLI</name>
<dbReference type="GO" id="GO:0005886">
    <property type="term" value="C:plasma membrane"/>
    <property type="evidence" value="ECO:0007669"/>
    <property type="project" value="UniProtKB-SubCell"/>
</dbReference>
<dbReference type="GO" id="GO:0022857">
    <property type="term" value="F:transmembrane transporter activity"/>
    <property type="evidence" value="ECO:0007669"/>
    <property type="project" value="InterPro"/>
</dbReference>
<dbReference type="RefSeq" id="WP_059138392.1">
    <property type="nucleotide sequence ID" value="NZ_LMBR01000031.1"/>
</dbReference>
<dbReference type="EMBL" id="LMBR01000031">
    <property type="protein sequence ID" value="KUL32262.1"/>
    <property type="molecule type" value="Genomic_DNA"/>
</dbReference>
<comment type="subcellular location">
    <subcellularLocation>
        <location evidence="1">Cell membrane</location>
        <topology evidence="1">Single-pass membrane protein</topology>
    </subcellularLocation>
    <subcellularLocation>
        <location evidence="7">Cell membrane</location>
        <topology evidence="7">Single-pass type II membrane protein</topology>
    </subcellularLocation>
</comment>
<dbReference type="PANTHER" id="PTHR30558:SF3">
    <property type="entry name" value="BIOPOLYMER TRANSPORT PROTEIN EXBD-RELATED"/>
    <property type="match status" value="1"/>
</dbReference>
<dbReference type="Pfam" id="PF02472">
    <property type="entry name" value="ExbD"/>
    <property type="match status" value="1"/>
</dbReference>
<dbReference type="AlphaFoldDB" id="A0A117MRT0"/>
<sequence length="177" mass="20010">MSRIKAKRVGFRIDMTPMVDVAFLLLTFFMLTTKFRPPEVVQIDLPSSHSELKLPESDVLTVTVSGDNTFLMGVSSQQSREKIFNSVVKPKLQAAGRTPAAVSDSLRSFRLTESFRVGRDELDKFVVMARFADQKLRPVIRADADADYAAVDHVIKVYKKANLLTFNLITMLEREVR</sequence>
<keyword evidence="9" id="KW-1185">Reference proteome</keyword>
<keyword evidence="7" id="KW-0813">Transport</keyword>
<accession>A0A117MRT0</accession>
<gene>
    <name evidence="8" type="ORF">ASB62_01990</name>
</gene>
<keyword evidence="5" id="KW-1133">Transmembrane helix</keyword>
<dbReference type="InterPro" id="IPR003400">
    <property type="entry name" value="ExbD"/>
</dbReference>
<keyword evidence="3" id="KW-1003">Cell membrane</keyword>
<dbReference type="Proteomes" id="UP000053937">
    <property type="component" value="Unassembled WGS sequence"/>
</dbReference>
<dbReference type="PANTHER" id="PTHR30558">
    <property type="entry name" value="EXBD MEMBRANE COMPONENT OF PMF-DRIVEN MACROMOLECULE IMPORT SYSTEM"/>
    <property type="match status" value="1"/>
</dbReference>
<keyword evidence="4 7" id="KW-0812">Transmembrane</keyword>
<evidence type="ECO:0000256" key="7">
    <source>
        <dbReference type="RuleBase" id="RU003879"/>
    </source>
</evidence>
<evidence type="ECO:0000256" key="3">
    <source>
        <dbReference type="ARBA" id="ARBA00022475"/>
    </source>
</evidence>
<evidence type="ECO:0000256" key="5">
    <source>
        <dbReference type="ARBA" id="ARBA00022989"/>
    </source>
</evidence>
<comment type="similarity">
    <text evidence="2 7">Belongs to the ExbD/TolR family.</text>
</comment>
<comment type="caution">
    <text evidence="8">The sequence shown here is derived from an EMBL/GenBank/DDBJ whole genome shotgun (WGS) entry which is preliminary data.</text>
</comment>
<evidence type="ECO:0000256" key="4">
    <source>
        <dbReference type="ARBA" id="ARBA00022692"/>
    </source>
</evidence>